<evidence type="ECO:0000256" key="1">
    <source>
        <dbReference type="SAM" id="MobiDB-lite"/>
    </source>
</evidence>
<dbReference type="PANTHER" id="PTHR33332">
    <property type="entry name" value="REVERSE TRANSCRIPTASE DOMAIN-CONTAINING PROTEIN"/>
    <property type="match status" value="1"/>
</dbReference>
<feature type="domain" description="Reverse transcriptase" evidence="2">
    <location>
        <begin position="1269"/>
        <end position="1538"/>
    </location>
</feature>
<dbReference type="SUPFAM" id="SSF56219">
    <property type="entry name" value="DNase I-like"/>
    <property type="match status" value="1"/>
</dbReference>
<feature type="compositionally biased region" description="Polar residues" evidence="1">
    <location>
        <begin position="59"/>
        <end position="73"/>
    </location>
</feature>
<dbReference type="EMBL" id="FN654407">
    <property type="protein sequence ID" value="CBY33297.1"/>
    <property type="molecule type" value="Genomic_DNA"/>
</dbReference>
<dbReference type="InterPro" id="IPR036691">
    <property type="entry name" value="Endo/exonu/phosph_ase_sf"/>
</dbReference>
<sequence>MDSLSRSSLPSHRSTQSAISLLSYNEELSDKSTGTNASQSESNYSFSFLNSYLKDTSNSLNCSENQSSANQSKVAVVSPVERKTTSLRPHLPPIKLPTVTCWRDANDQLMKPPTYKSPRTSTPKVAPQFEFPMSLPFGSVSGNASNNSVKNSPCDKSRMNNESVYANVINSSNNSKSDSYFDDPLDPIIYIKSKTNLSKHNTLGRQVEQQSSNSGVQINLSGITPIDSDASTSTVTEDDVTPDVTRALQCTEDNEPLSTSKLLKPKILSNIEDIEKGGKFEEINLLTVRNEVCREKVSTKEFTNSLEIGLNFRIPKTLQEKIELMAGNDISKEEIISSPTFRLRKHLNINDMESYAMVRNEAEDKQKKLRKGIEALKQLVNKGGSKRCDEITRGRWIAAVHYCAALGILTIKSVCKKIRSEAESLEDVDERMKEIVNLEQIRVQLIKLGKFYEDVRAVSELAHLSTQLTYNFIPVPRSLTIYNIICEDVAAKMGKEQRTMNFVNDMIRFRLMECGVRCIFARSHRIIIGFNSKIAQLPARKRPILGKSRQVSKYYPPGQRENVRTMLTSIICNDTSNEPLIFDIDDHNTWKDTCKVTKIVTEYYYQCDKNPNFSSKFITQSLTKNDLLNNRTFRPRKSNEPLLNDQEHLNQQQVKALREEELEVAKRNANKHESFYLQEFYSKIPKEIKNILIKTFSNFDRQWLLGGFMNDPVEVPRGNPTDFCHSPFAESAIDATDNETELLTLQHDNSDQTFEIPRELPSNPINDKKIEISCKILNERAKRQVINGTKIISANLGQISDPHILRLLVGIYSDVDIFLVSEVMWDLNQLKLKTTWPIDFKIITHDEVGSSKLSYSFIMYNDNKVINPIQKESHGTYTTLEFGEEPKKSIISVGYRFNDRPQDACLYKKFLNSDRMIFIEWTKKVITLQKKYSDAFITGDLNTEIPARRADDQKVAQQLDDAFSQAGYSNLVTRSTFSRPNQRASQIDFIMSKRIKIPQIKYLTMNQAPLCTDGHVGLQFEANAKPNPPEYEPCKIYKDHSRNEIFARAMKNFAPYNASNDFDYYFNELCKILNDTQTINIKAKRKRGFAHFNYSRRTWVQINAINKIKELLPENYKNSPSGKTQLRQIHNLIQKSKREDELEYGNVLGKAVETRRHRIWNILKEATGAPPLSKLSQSVEVLAGRVSELQRKTITHDNPYNDHEFRLRTKKKLSAFKASFHGDNQIPSFRQIFDCLSPHTKGASGLSKQYLEKLPICILVDWIYKPMMATIRKGKFPKSLMVSRVTILPKPNDGIRPISINEPINSILEKLVITSLTPFIELNKLLDPRQNGFRVGLNCSISLDYVLHKITKWYDDDKTIIAITLDCANAFGCAGHKSISCMMSKFANGPALSFLSEALERKFKVVKNGIHSLVSNLEPFGIPQGGVLAPIIFSLYISQLTDILVPTDNGKAALSLFADDALAIIQGETHDIALARANNMIDRMTDKLQALGMSIVPAKTKVSIFGKFLDNNYSDKLTSVLGHTVPYVKSLKYLGTVINSDKGRPSLAVNDEAQINKCKGVVSRIRSIRKTLAEDENSTILRATTLGVIMHNAEVAPKFSATDNLRFNKVFFTGLRNTVSSAWWFKKSLIFDEFTDKEVLIADALDKAKIPTNFMARLNVFSGLLYRLIHDCRSNRMRNVLFKHLALTSNQEPKKMIIPVPDLYLYERNHKEVGVAEKLFDEKLELISPDPFDELLIEIVFAFLKKGIVQIKFVAKPSVRKLHTKLVWPWSLSDDFNDLDSQTRSQIALPKGREQLKTNIHKLHPHVYQSVHCDQRCKKFKTNIPLEALDLRVRLDDTINTKSSKKALTNHLQTSADKDSSIASSLLIEIVLNQLGHISSLTELSTLTRVLNGEDCSPAEILKEISNKSMHIMKSKNSDE</sequence>
<feature type="region of interest" description="Disordered" evidence="1">
    <location>
        <begin position="59"/>
        <end position="89"/>
    </location>
</feature>
<gene>
    <name evidence="3" type="ORF">GSOID_T00021200001</name>
</gene>
<dbReference type="Pfam" id="PF00078">
    <property type="entry name" value="RVT_1"/>
    <property type="match status" value="1"/>
</dbReference>
<name>E4YCN0_OIKDI</name>
<accession>E4YCN0</accession>
<protein>
    <recommendedName>
        <fullName evidence="2">Reverse transcriptase domain-containing protein</fullName>
    </recommendedName>
</protein>
<dbReference type="Proteomes" id="UP000011014">
    <property type="component" value="Unassembled WGS sequence"/>
</dbReference>
<dbReference type="Gene3D" id="3.60.10.10">
    <property type="entry name" value="Endonuclease/exonuclease/phosphatase"/>
    <property type="match status" value="1"/>
</dbReference>
<evidence type="ECO:0000259" key="2">
    <source>
        <dbReference type="PROSITE" id="PS50878"/>
    </source>
</evidence>
<organism evidence="3">
    <name type="scientific">Oikopleura dioica</name>
    <name type="common">Tunicate</name>
    <dbReference type="NCBI Taxonomy" id="34765"/>
    <lineage>
        <taxon>Eukaryota</taxon>
        <taxon>Metazoa</taxon>
        <taxon>Chordata</taxon>
        <taxon>Tunicata</taxon>
        <taxon>Appendicularia</taxon>
        <taxon>Copelata</taxon>
        <taxon>Oikopleuridae</taxon>
        <taxon>Oikopleura</taxon>
    </lineage>
</organism>
<proteinExistence type="predicted"/>
<dbReference type="PROSITE" id="PS50878">
    <property type="entry name" value="RT_POL"/>
    <property type="match status" value="1"/>
</dbReference>
<reference evidence="3" key="1">
    <citation type="journal article" date="2010" name="Science">
        <title>Plasticity of animal genome architecture unmasked by rapid evolution of a pelagic tunicate.</title>
        <authorList>
            <person name="Denoeud F."/>
            <person name="Henriet S."/>
            <person name="Mungpakdee S."/>
            <person name="Aury J.M."/>
            <person name="Da Silva C."/>
            <person name="Brinkmann H."/>
            <person name="Mikhaleva J."/>
            <person name="Olsen L.C."/>
            <person name="Jubin C."/>
            <person name="Canestro C."/>
            <person name="Bouquet J.M."/>
            <person name="Danks G."/>
            <person name="Poulain J."/>
            <person name="Campsteijn C."/>
            <person name="Adamski M."/>
            <person name="Cross I."/>
            <person name="Yadetie F."/>
            <person name="Muffato M."/>
            <person name="Louis A."/>
            <person name="Butcher S."/>
            <person name="Tsagkogeorga G."/>
            <person name="Konrad A."/>
            <person name="Singh S."/>
            <person name="Jensen M.F."/>
            <person name="Cong E.H."/>
            <person name="Eikeseth-Otteraa H."/>
            <person name="Noel B."/>
            <person name="Anthouard V."/>
            <person name="Porcel B.M."/>
            <person name="Kachouri-Lafond R."/>
            <person name="Nishino A."/>
            <person name="Ugolini M."/>
            <person name="Chourrout P."/>
            <person name="Nishida H."/>
            <person name="Aasland R."/>
            <person name="Huzurbazar S."/>
            <person name="Westhof E."/>
            <person name="Delsuc F."/>
            <person name="Lehrach H."/>
            <person name="Reinhardt R."/>
            <person name="Weissenbach J."/>
            <person name="Roy S.W."/>
            <person name="Artiguenave F."/>
            <person name="Postlethwait J.H."/>
            <person name="Manak J.R."/>
            <person name="Thompson E.M."/>
            <person name="Jaillon O."/>
            <person name="Du Pasquier L."/>
            <person name="Boudinot P."/>
            <person name="Liberles D.A."/>
            <person name="Volff J.N."/>
            <person name="Philippe H."/>
            <person name="Lenhard B."/>
            <person name="Roest Crollius H."/>
            <person name="Wincker P."/>
            <person name="Chourrout D."/>
        </authorList>
    </citation>
    <scope>NUCLEOTIDE SEQUENCE [LARGE SCALE GENOMIC DNA]</scope>
</reference>
<dbReference type="InterPro" id="IPR000477">
    <property type="entry name" value="RT_dom"/>
</dbReference>
<evidence type="ECO:0000313" key="3">
    <source>
        <dbReference type="EMBL" id="CBY33297.1"/>
    </source>
</evidence>